<reference evidence="2" key="1">
    <citation type="submission" date="2016-05" db="EMBL/GenBank/DDBJ databases">
        <title>Microbial consortia oxidize butane by reversing methanogenesis.</title>
        <authorList>
            <person name="Laso-Perez R."/>
            <person name="Richter M."/>
            <person name="Wegener G."/>
            <person name="Musat F."/>
        </authorList>
    </citation>
    <scope>NUCLEOTIDE SEQUENCE [LARGE SCALE GENOMIC DNA]</scope>
    <source>
        <strain evidence="2">BOX2</strain>
    </source>
</reference>
<evidence type="ECO:0000313" key="3">
    <source>
        <dbReference type="Proteomes" id="UP000186940"/>
    </source>
</evidence>
<dbReference type="Gene3D" id="3.60.40.10">
    <property type="entry name" value="PPM-type phosphatase domain"/>
    <property type="match status" value="1"/>
</dbReference>
<organism evidence="2 3">
    <name type="scientific">Candidatus Syntropharchaeum caldarium</name>
    <dbReference type="NCBI Taxonomy" id="1838285"/>
    <lineage>
        <taxon>Archaea</taxon>
        <taxon>Methanobacteriati</taxon>
        <taxon>Methanobacteriota</taxon>
        <taxon>Stenosarchaea group</taxon>
        <taxon>Methanomicrobia</taxon>
        <taxon>Methanosarcinales</taxon>
        <taxon>ANME-2 cluster</taxon>
        <taxon>Candidatus Syntropharchaeum</taxon>
    </lineage>
</organism>
<comment type="caution">
    <text evidence="2">The sequence shown here is derived from an EMBL/GenBank/DDBJ whole genome shotgun (WGS) entry which is preliminary data.</text>
</comment>
<dbReference type="STRING" id="1838285.SCAL_001429"/>
<proteinExistence type="predicted"/>
<dbReference type="AlphaFoldDB" id="A0A1F2P9X4"/>
<evidence type="ECO:0000259" key="1">
    <source>
        <dbReference type="SMART" id="SM00331"/>
    </source>
</evidence>
<protein>
    <submittedName>
        <fullName evidence="2">Serine/threonine protein kinase</fullName>
    </submittedName>
</protein>
<keyword evidence="3" id="KW-1185">Reference proteome</keyword>
<dbReference type="InterPro" id="IPR036457">
    <property type="entry name" value="PPM-type-like_dom_sf"/>
</dbReference>
<keyword evidence="2" id="KW-0723">Serine/threonine-protein kinase</keyword>
<dbReference type="PANTHER" id="PTHR35801:SF1">
    <property type="entry name" value="PHOSPHOSERINE PHOSPHATASE RSBX"/>
    <property type="match status" value="1"/>
</dbReference>
<keyword evidence="2" id="KW-0418">Kinase</keyword>
<dbReference type="GO" id="GO:0004674">
    <property type="term" value="F:protein serine/threonine kinase activity"/>
    <property type="evidence" value="ECO:0007669"/>
    <property type="project" value="UniProtKB-KW"/>
</dbReference>
<dbReference type="SMART" id="SM00331">
    <property type="entry name" value="PP2C_SIG"/>
    <property type="match status" value="1"/>
</dbReference>
<feature type="domain" description="PPM-type phosphatase" evidence="1">
    <location>
        <begin position="3"/>
        <end position="194"/>
    </location>
</feature>
<keyword evidence="2" id="KW-0808">Transferase</keyword>
<dbReference type="InterPro" id="IPR039248">
    <property type="entry name" value="Ptase_RsbX"/>
</dbReference>
<dbReference type="SUPFAM" id="SSF81606">
    <property type="entry name" value="PP2C-like"/>
    <property type="match status" value="1"/>
</dbReference>
<accession>A0A1F2P9X4</accession>
<sequence>MAEVKIGIATRPRNGYFENGDGYFTKQWDDMLFLAIFDGLGHGKVAAAASERCLSILKEYYQAPLSVIFATAHDALRRTRGVVMGIALVNLSTLLLRYAGVGNIATMVISDEQSTHLISMDGIVGYTLPTIKEFTHQLIHGDVIMMYTDGISSSNLSLCPREQLKGADPQFVSEEILKKHAKSEDDATILIAHI</sequence>
<gene>
    <name evidence="2" type="ORF">SCAL_001429</name>
</gene>
<dbReference type="Pfam" id="PF07228">
    <property type="entry name" value="SpoIIE"/>
    <property type="match status" value="1"/>
</dbReference>
<dbReference type="Proteomes" id="UP000186940">
    <property type="component" value="Unassembled WGS sequence"/>
</dbReference>
<dbReference type="PANTHER" id="PTHR35801">
    <property type="entry name" value="PHOSPHOSERINE PHOSPHATASE RSBX"/>
    <property type="match status" value="1"/>
</dbReference>
<dbReference type="EMBL" id="LYOS01000004">
    <property type="protein sequence ID" value="OFV67511.1"/>
    <property type="molecule type" value="Genomic_DNA"/>
</dbReference>
<evidence type="ECO:0000313" key="2">
    <source>
        <dbReference type="EMBL" id="OFV67511.1"/>
    </source>
</evidence>
<dbReference type="InterPro" id="IPR001932">
    <property type="entry name" value="PPM-type_phosphatase-like_dom"/>
</dbReference>
<name>A0A1F2P9X4_9EURY</name>